<dbReference type="PANTHER" id="PTHR22100">
    <property type="entry name" value="WINGS APART-LIKE PROTEIN HOMOLOG"/>
    <property type="match status" value="1"/>
</dbReference>
<organism evidence="3 4">
    <name type="scientific">Cherax quadricarinatus</name>
    <name type="common">Australian red claw crayfish</name>
    <dbReference type="NCBI Taxonomy" id="27406"/>
    <lineage>
        <taxon>Eukaryota</taxon>
        <taxon>Metazoa</taxon>
        <taxon>Ecdysozoa</taxon>
        <taxon>Arthropoda</taxon>
        <taxon>Crustacea</taxon>
        <taxon>Multicrustacea</taxon>
        <taxon>Malacostraca</taxon>
        <taxon>Eumalacostraca</taxon>
        <taxon>Eucarida</taxon>
        <taxon>Decapoda</taxon>
        <taxon>Pleocyemata</taxon>
        <taxon>Astacidea</taxon>
        <taxon>Parastacoidea</taxon>
        <taxon>Parastacidae</taxon>
        <taxon>Cherax</taxon>
    </lineage>
</organism>
<gene>
    <name evidence="3" type="ORF">OTU49_000887</name>
</gene>
<feature type="coiled-coil region" evidence="1">
    <location>
        <begin position="80"/>
        <end position="107"/>
    </location>
</feature>
<accession>A0AAW0XWP4</accession>
<dbReference type="InterPro" id="IPR012502">
    <property type="entry name" value="WAPL_dom"/>
</dbReference>
<keyword evidence="1" id="KW-0175">Coiled coil</keyword>
<proteinExistence type="predicted"/>
<name>A0AAW0XWP4_CHEQU</name>
<dbReference type="EMBL" id="JARKIK010000023">
    <property type="protein sequence ID" value="KAK8743877.1"/>
    <property type="molecule type" value="Genomic_DNA"/>
</dbReference>
<dbReference type="Gene3D" id="1.25.10.10">
    <property type="entry name" value="Leucine-rich Repeat Variant"/>
    <property type="match status" value="1"/>
</dbReference>
<evidence type="ECO:0000313" key="3">
    <source>
        <dbReference type="EMBL" id="KAK8743877.1"/>
    </source>
</evidence>
<evidence type="ECO:0000256" key="1">
    <source>
        <dbReference type="SAM" id="Coils"/>
    </source>
</evidence>
<dbReference type="InterPro" id="IPR039874">
    <property type="entry name" value="WAPL"/>
</dbReference>
<dbReference type="PROSITE" id="PS51271">
    <property type="entry name" value="WAPL"/>
    <property type="match status" value="1"/>
</dbReference>
<feature type="domain" description="WAPL" evidence="2">
    <location>
        <begin position="1"/>
        <end position="61"/>
    </location>
</feature>
<dbReference type="InterPro" id="IPR011989">
    <property type="entry name" value="ARM-like"/>
</dbReference>
<protein>
    <recommendedName>
        <fullName evidence="2">WAPL domain-containing protein</fullName>
    </recommendedName>
</protein>
<dbReference type="AlphaFoldDB" id="A0AAW0XWP4"/>
<dbReference type="PANTHER" id="PTHR22100:SF13">
    <property type="entry name" value="WINGS APART-LIKE PROTEIN HOMOLOG"/>
    <property type="match status" value="1"/>
</dbReference>
<feature type="non-terminal residue" evidence="3">
    <location>
        <position position="1"/>
    </location>
</feature>
<sequence length="111" mass="12646">LQKAGHHMEDTLIAAYTALLTGYCIMEDEECEAQIRAMLPEANFSLMVNVLKKFLRFMDLTASTSLLRSLKPTECVVKYMEKLDSSEEEAAAEIERKKQEAKELEFDAFGF</sequence>
<reference evidence="3 4" key="1">
    <citation type="journal article" date="2024" name="BMC Genomics">
        <title>Genome assembly of redclaw crayfish (Cherax quadricarinatus) provides insights into its immune adaptation and hypoxia tolerance.</title>
        <authorList>
            <person name="Liu Z."/>
            <person name="Zheng J."/>
            <person name="Li H."/>
            <person name="Fang K."/>
            <person name="Wang S."/>
            <person name="He J."/>
            <person name="Zhou D."/>
            <person name="Weng S."/>
            <person name="Chi M."/>
            <person name="Gu Z."/>
            <person name="He J."/>
            <person name="Li F."/>
            <person name="Wang M."/>
        </authorList>
    </citation>
    <scope>NUCLEOTIDE SEQUENCE [LARGE SCALE GENOMIC DNA]</scope>
    <source>
        <strain evidence="3">ZL_2023a</strain>
    </source>
</reference>
<dbReference type="Proteomes" id="UP001445076">
    <property type="component" value="Unassembled WGS sequence"/>
</dbReference>
<keyword evidence="4" id="KW-1185">Reference proteome</keyword>
<evidence type="ECO:0000259" key="2">
    <source>
        <dbReference type="PROSITE" id="PS51271"/>
    </source>
</evidence>
<evidence type="ECO:0000313" key="4">
    <source>
        <dbReference type="Proteomes" id="UP001445076"/>
    </source>
</evidence>
<comment type="caution">
    <text evidence="3">The sequence shown here is derived from an EMBL/GenBank/DDBJ whole genome shotgun (WGS) entry which is preliminary data.</text>
</comment>